<evidence type="ECO:0000259" key="2">
    <source>
        <dbReference type="PROSITE" id="PS50280"/>
    </source>
</evidence>
<dbReference type="InterPro" id="IPR046341">
    <property type="entry name" value="SET_dom_sf"/>
</dbReference>
<keyword evidence="4" id="KW-1185">Reference proteome</keyword>
<dbReference type="InterPro" id="IPR001214">
    <property type="entry name" value="SET_dom"/>
</dbReference>
<dbReference type="PANTHER" id="PTHR47250:SF3">
    <property type="entry name" value="HISTONE-LYSINE N-METHYLTRANSFERASE SET-6"/>
    <property type="match status" value="1"/>
</dbReference>
<dbReference type="Gene3D" id="2.170.270.10">
    <property type="entry name" value="SET domain"/>
    <property type="match status" value="1"/>
</dbReference>
<dbReference type="PROSITE" id="PS50280">
    <property type="entry name" value="SET"/>
    <property type="match status" value="1"/>
</dbReference>
<feature type="compositionally biased region" description="Polar residues" evidence="1">
    <location>
        <begin position="136"/>
        <end position="147"/>
    </location>
</feature>
<evidence type="ECO:0000313" key="4">
    <source>
        <dbReference type="Proteomes" id="UP001303373"/>
    </source>
</evidence>
<evidence type="ECO:0000256" key="1">
    <source>
        <dbReference type="SAM" id="MobiDB-lite"/>
    </source>
</evidence>
<proteinExistence type="predicted"/>
<dbReference type="InterPro" id="IPR053105">
    <property type="entry name" value="Class_V-like_SAM-MTase"/>
</dbReference>
<sequence length="629" mass="70258">MSPGISKDDADIQAIVRDVTARINEQLPSLIRELFEGRFDGDSGPLQLECSIASANTRGTSPRRIRIAALGIDNARLLSSRPDRSQQTGEYALTQVAAHRNLRLRSLPTSSVSTEVDDTRPSKRRKDTGGLRISSAAHSDGTNSSGTGVARRLGSDLRVFPQRKKRASENPVLQPSTLEKFISGIWESIYSGVKLDPSEVIGQWQAIESSGAPRLLLTTDQEIASQDDTAAKGNFGRINVLARKISQTSRTCRSLEVIVQAYWVKCFDERVLELTETMSREKAKKATIAEACVDFRWSEKELRNKMGVWRGYYEIKAAGGWAALVFAGMGLYRFCKYRVSFTDDLFQTLRLLRHRIEVASDTLHPRWRQLLAIVGEPTDPKYVGHPHDWVVNGPQNEAIPLADTYRQWDENFSFTHLDESNIDEDAWGLFDPRLDRPAPPTAVRDLIDSQDIYTCSVCSAVQSDNARVNECTCYPALYGSVRALAPAPVQIYRTPTGKNNGLIACLQFERGSAIGEFIGLITSGLSGLDVMVGQTQRATYQIWQGRAGNHTRFVNHSCAPNAQFERFTWKGVQRVVLVSKGIEAGEEITVDYTDSYWKNLDKECLCGQPKCRYRDRNPQQLPELASLTE</sequence>
<dbReference type="Proteomes" id="UP001303373">
    <property type="component" value="Chromosome 2"/>
</dbReference>
<feature type="domain" description="SET" evidence="2">
    <location>
        <begin position="487"/>
        <end position="593"/>
    </location>
</feature>
<dbReference type="EMBL" id="CP138581">
    <property type="protein sequence ID" value="WPG98481.1"/>
    <property type="molecule type" value="Genomic_DNA"/>
</dbReference>
<name>A0AAQ3LYS6_9PEZI</name>
<evidence type="ECO:0000313" key="3">
    <source>
        <dbReference type="EMBL" id="WPG98481.1"/>
    </source>
</evidence>
<dbReference type="PANTHER" id="PTHR47250">
    <property type="entry name" value="HISTONE-LYSINE N-METHYLTRANSFERASE SET-6"/>
    <property type="match status" value="1"/>
</dbReference>
<accession>A0AAQ3LYS6</accession>
<reference evidence="3 4" key="1">
    <citation type="submission" date="2023-11" db="EMBL/GenBank/DDBJ databases">
        <title>An acidophilic fungus is an integral part of prey digestion in a carnivorous sundew plant.</title>
        <authorList>
            <person name="Tsai I.J."/>
        </authorList>
    </citation>
    <scope>NUCLEOTIDE SEQUENCE [LARGE SCALE GENOMIC DNA]</scope>
    <source>
        <strain evidence="3">169a</strain>
    </source>
</reference>
<dbReference type="SUPFAM" id="SSF82199">
    <property type="entry name" value="SET domain"/>
    <property type="match status" value="1"/>
</dbReference>
<organism evidence="3 4">
    <name type="scientific">Acrodontium crateriforme</name>
    <dbReference type="NCBI Taxonomy" id="150365"/>
    <lineage>
        <taxon>Eukaryota</taxon>
        <taxon>Fungi</taxon>
        <taxon>Dikarya</taxon>
        <taxon>Ascomycota</taxon>
        <taxon>Pezizomycotina</taxon>
        <taxon>Dothideomycetes</taxon>
        <taxon>Dothideomycetidae</taxon>
        <taxon>Mycosphaerellales</taxon>
        <taxon>Teratosphaeriaceae</taxon>
        <taxon>Acrodontium</taxon>
    </lineage>
</organism>
<dbReference type="Pfam" id="PF00856">
    <property type="entry name" value="SET"/>
    <property type="match status" value="1"/>
</dbReference>
<dbReference type="SMART" id="SM00317">
    <property type="entry name" value="SET"/>
    <property type="match status" value="1"/>
</dbReference>
<protein>
    <submittedName>
        <fullName evidence="3">SET domain-containing protein</fullName>
    </submittedName>
</protein>
<feature type="region of interest" description="Disordered" evidence="1">
    <location>
        <begin position="107"/>
        <end position="171"/>
    </location>
</feature>
<dbReference type="AlphaFoldDB" id="A0AAQ3LYS6"/>
<gene>
    <name evidence="3" type="ORF">R9X50_00127200</name>
</gene>